<keyword evidence="3" id="KW-0812">Transmembrane</keyword>
<dbReference type="PANTHER" id="PTHR22946">
    <property type="entry name" value="DIENELACTONE HYDROLASE DOMAIN-CONTAINING PROTEIN-RELATED"/>
    <property type="match status" value="1"/>
</dbReference>
<dbReference type="AlphaFoldDB" id="W7J2J3"/>
<feature type="transmembrane region" description="Helical" evidence="3">
    <location>
        <begin position="510"/>
        <end position="529"/>
    </location>
</feature>
<feature type="transmembrane region" description="Helical" evidence="3">
    <location>
        <begin position="568"/>
        <end position="587"/>
    </location>
</feature>
<dbReference type="Proteomes" id="UP000019277">
    <property type="component" value="Unassembled WGS sequence"/>
</dbReference>
<proteinExistence type="inferred from homology"/>
<keyword evidence="1" id="KW-0378">Hydrolase</keyword>
<dbReference type="GO" id="GO:0052689">
    <property type="term" value="F:carboxylic ester hydrolase activity"/>
    <property type="evidence" value="ECO:0007669"/>
    <property type="project" value="UniProtKB-ARBA"/>
</dbReference>
<dbReference type="InterPro" id="IPR029058">
    <property type="entry name" value="AB_hydrolase_fold"/>
</dbReference>
<dbReference type="InterPro" id="IPR050261">
    <property type="entry name" value="FrsA_esterase"/>
</dbReference>
<dbReference type="STRING" id="909613.UO65_1501"/>
<feature type="transmembrane region" description="Helical" evidence="3">
    <location>
        <begin position="471"/>
        <end position="490"/>
    </location>
</feature>
<protein>
    <recommendedName>
        <fullName evidence="4">Serine aminopeptidase S33 domain-containing protein</fullName>
    </recommendedName>
</protein>
<feature type="transmembrane region" description="Helical" evidence="3">
    <location>
        <begin position="397"/>
        <end position="419"/>
    </location>
</feature>
<comment type="similarity">
    <text evidence="2">Belongs to the AB hydrolase superfamily. FUS2 hydrolase family.</text>
</comment>
<dbReference type="PATRIC" id="fig|909613.9.peg.1513"/>
<sequence length="608" mass="62778">MALVLVGGAFAAVVNTDFGRVSVTDTRFTGEGGQSLGGLLYVPDGVTADSPAPAVLAVHGYVNSRETMSPVSVELARRGYVVLELDQAGHGTSAAPAFAHGYGGPAALRHLRSLDFVDRDNVGLVGHSMGGWTVLQAAAAVPDGYRSLVLMSSAPFPAGPSTGGGAAATPKGTTTFPRNTAVVVSTVEEFSGSMWQSANPVDINGAPNMESLFGTDSPVREGTVYGDVGAGTGRVLHRPSTVHAGVTHDPAAVGHVVDWFGRTLTGAGSAGGQVWWLKELGTLVAMVGGVLSVFGVAKTLARRPERPAVPAATGRGWWVAALAATAIPAITFIPVMKYAPKLFPPGAWFSQSVSNWVLAWALLNAVITAVALVPWLVRGWVPLSGVLPGSWRAAGRAVGLGAAAVGTMLGLVLASDLLFKTDFRFWVLAFRAPTAPQLVTAFCYALPLLVFFVVFSTLLNTQLRVGGRRGYWAAALVPSVGLAVLVLVQYSRFPFGGELVFPGYQLHTIVAYQVVVLLAVAGVLCVALFRWTGSVLPGAVASALLAAWCMTAGTATQAAVGEWGPVPWAVRLVLPLLAGVVLLVVAVRSRRGVTGSDSTSGGSGSVPA</sequence>
<comment type="caution">
    <text evidence="5">The sequence shown here is derived from an EMBL/GenBank/DDBJ whole genome shotgun (WGS) entry which is preliminary data.</text>
</comment>
<evidence type="ECO:0000313" key="6">
    <source>
        <dbReference type="Proteomes" id="UP000019277"/>
    </source>
</evidence>
<evidence type="ECO:0000256" key="2">
    <source>
        <dbReference type="ARBA" id="ARBA00038115"/>
    </source>
</evidence>
<reference evidence="5 6" key="1">
    <citation type="journal article" date="2014" name="Genome Announc.">
        <title>Draft Genome Sequence of the Antitrypanosomally Active Sponge-Associated Bacterium Actinokineospora sp. Strain EG49.</title>
        <authorList>
            <person name="Harjes J."/>
            <person name="Ryu T."/>
            <person name="Abdelmohsen U.R."/>
            <person name="Moitinho-Silva L."/>
            <person name="Horn H."/>
            <person name="Ravasi T."/>
            <person name="Hentschel U."/>
        </authorList>
    </citation>
    <scope>NUCLEOTIDE SEQUENCE [LARGE SCALE GENOMIC DNA]</scope>
    <source>
        <strain evidence="5 6">EG49</strain>
    </source>
</reference>
<feature type="transmembrane region" description="Helical" evidence="3">
    <location>
        <begin position="356"/>
        <end position="377"/>
    </location>
</feature>
<accession>W7J2J3</accession>
<evidence type="ECO:0000259" key="4">
    <source>
        <dbReference type="Pfam" id="PF12146"/>
    </source>
</evidence>
<evidence type="ECO:0000256" key="3">
    <source>
        <dbReference type="SAM" id="Phobius"/>
    </source>
</evidence>
<dbReference type="InterPro" id="IPR000073">
    <property type="entry name" value="AB_hydrolase_1"/>
</dbReference>
<dbReference type="InterPro" id="IPR022742">
    <property type="entry name" value="Hydrolase_4"/>
</dbReference>
<keyword evidence="6" id="KW-1185">Reference proteome</keyword>
<gene>
    <name evidence="5" type="ORF">UO65_1501</name>
</gene>
<dbReference type="Pfam" id="PF12146">
    <property type="entry name" value="Hydrolase_4"/>
    <property type="match status" value="1"/>
</dbReference>
<feature type="transmembrane region" description="Helical" evidence="3">
    <location>
        <begin position="275"/>
        <end position="297"/>
    </location>
</feature>
<feature type="transmembrane region" description="Helical" evidence="3">
    <location>
        <begin position="536"/>
        <end position="556"/>
    </location>
</feature>
<feature type="transmembrane region" description="Helical" evidence="3">
    <location>
        <begin position="439"/>
        <end position="459"/>
    </location>
</feature>
<evidence type="ECO:0000256" key="1">
    <source>
        <dbReference type="ARBA" id="ARBA00022801"/>
    </source>
</evidence>
<name>W7J2J3_9PSEU</name>
<keyword evidence="3" id="KW-0472">Membrane</keyword>
<keyword evidence="3" id="KW-1133">Transmembrane helix</keyword>
<evidence type="ECO:0000313" key="5">
    <source>
        <dbReference type="EMBL" id="EWC63287.1"/>
    </source>
</evidence>
<dbReference type="PANTHER" id="PTHR22946:SF9">
    <property type="entry name" value="POLYKETIDE TRANSFERASE AF380"/>
    <property type="match status" value="1"/>
</dbReference>
<dbReference type="eggNOG" id="COG1073">
    <property type="taxonomic scope" value="Bacteria"/>
</dbReference>
<dbReference type="Gene3D" id="3.40.50.1820">
    <property type="entry name" value="alpha/beta hydrolase"/>
    <property type="match status" value="1"/>
</dbReference>
<feature type="domain" description="Serine aminopeptidase S33" evidence="4">
    <location>
        <begin position="50"/>
        <end position="155"/>
    </location>
</feature>
<dbReference type="EMBL" id="AYXG01000051">
    <property type="protein sequence ID" value="EWC63287.1"/>
    <property type="molecule type" value="Genomic_DNA"/>
</dbReference>
<dbReference type="SUPFAM" id="SSF53474">
    <property type="entry name" value="alpha/beta-Hydrolases"/>
    <property type="match status" value="1"/>
</dbReference>
<organism evidence="5 6">
    <name type="scientific">Actinokineospora spheciospongiae</name>
    <dbReference type="NCBI Taxonomy" id="909613"/>
    <lineage>
        <taxon>Bacteria</taxon>
        <taxon>Bacillati</taxon>
        <taxon>Actinomycetota</taxon>
        <taxon>Actinomycetes</taxon>
        <taxon>Pseudonocardiales</taxon>
        <taxon>Pseudonocardiaceae</taxon>
        <taxon>Actinokineospora</taxon>
    </lineage>
</organism>
<feature type="transmembrane region" description="Helical" evidence="3">
    <location>
        <begin position="317"/>
        <end position="336"/>
    </location>
</feature>
<dbReference type="PRINTS" id="PR00111">
    <property type="entry name" value="ABHYDROLASE"/>
</dbReference>